<sequence>MKLAPKGISDYIGGTSRKNLPDMTKITFVQKDGERIETEAQLGSTVMETAIMNGVPGVIAECGGACTCATCHVYVDDAWTEAVGGPSAMEEDMLDFAFDVKATSRLSCQIKVKDHLDGLVVHVPSRQG</sequence>
<dbReference type="GO" id="GO:0140647">
    <property type="term" value="P:P450-containing electron transport chain"/>
    <property type="evidence" value="ECO:0007669"/>
    <property type="project" value="InterPro"/>
</dbReference>
<dbReference type="GO" id="GO:0051537">
    <property type="term" value="F:2 iron, 2 sulfur cluster binding"/>
    <property type="evidence" value="ECO:0007669"/>
    <property type="project" value="UniProtKB-KW"/>
</dbReference>
<dbReference type="InterPro" id="IPR018298">
    <property type="entry name" value="Adrenodoxin_Fe-S_BS"/>
</dbReference>
<keyword evidence="3" id="KW-0479">Metal-binding</keyword>
<comment type="cofactor">
    <cofactor evidence="6">
        <name>[2Fe-2S] cluster</name>
        <dbReference type="ChEBI" id="CHEBI:190135"/>
    </cofactor>
</comment>
<dbReference type="GO" id="GO:0046872">
    <property type="term" value="F:metal ion binding"/>
    <property type="evidence" value="ECO:0007669"/>
    <property type="project" value="UniProtKB-KW"/>
</dbReference>
<dbReference type="InterPro" id="IPR012675">
    <property type="entry name" value="Beta-grasp_dom_sf"/>
</dbReference>
<evidence type="ECO:0000256" key="5">
    <source>
        <dbReference type="ARBA" id="ARBA00023014"/>
    </source>
</evidence>
<evidence type="ECO:0000313" key="9">
    <source>
        <dbReference type="Proteomes" id="UP000184533"/>
    </source>
</evidence>
<keyword evidence="4" id="KW-0408">Iron</keyword>
<dbReference type="AlphaFoldDB" id="A0A1M4YQJ6"/>
<evidence type="ECO:0000259" key="7">
    <source>
        <dbReference type="PROSITE" id="PS51085"/>
    </source>
</evidence>
<dbReference type="Gene3D" id="3.10.20.30">
    <property type="match status" value="1"/>
</dbReference>
<dbReference type="InterPro" id="IPR036010">
    <property type="entry name" value="2Fe-2S_ferredoxin-like_sf"/>
</dbReference>
<protein>
    <submittedName>
        <fullName evidence="8">Ferredoxin, 2Fe-2S</fullName>
    </submittedName>
</protein>
<dbReference type="PANTHER" id="PTHR23426">
    <property type="entry name" value="FERREDOXIN/ADRENODOXIN"/>
    <property type="match status" value="1"/>
</dbReference>
<keyword evidence="5" id="KW-0411">Iron-sulfur</keyword>
<proteinExistence type="inferred from homology"/>
<evidence type="ECO:0000256" key="3">
    <source>
        <dbReference type="ARBA" id="ARBA00022723"/>
    </source>
</evidence>
<evidence type="ECO:0000256" key="1">
    <source>
        <dbReference type="ARBA" id="ARBA00010914"/>
    </source>
</evidence>
<gene>
    <name evidence="8" type="ORF">SAMN02745223_01771</name>
</gene>
<dbReference type="EMBL" id="FQVC01000004">
    <property type="protein sequence ID" value="SHF07991.1"/>
    <property type="molecule type" value="Genomic_DNA"/>
</dbReference>
<dbReference type="Proteomes" id="UP000184533">
    <property type="component" value="Unassembled WGS sequence"/>
</dbReference>
<dbReference type="GO" id="GO:0009055">
    <property type="term" value="F:electron transfer activity"/>
    <property type="evidence" value="ECO:0007669"/>
    <property type="project" value="TreeGrafter"/>
</dbReference>
<dbReference type="PRINTS" id="PR00355">
    <property type="entry name" value="ADRENODOXIN"/>
</dbReference>
<evidence type="ECO:0000256" key="4">
    <source>
        <dbReference type="ARBA" id="ARBA00023004"/>
    </source>
</evidence>
<dbReference type="PROSITE" id="PS00814">
    <property type="entry name" value="ADX"/>
    <property type="match status" value="1"/>
</dbReference>
<keyword evidence="2" id="KW-0001">2Fe-2S</keyword>
<dbReference type="PANTHER" id="PTHR23426:SF65">
    <property type="entry name" value="FERREDOXIN-2, MITOCHONDRIAL"/>
    <property type="match status" value="1"/>
</dbReference>
<dbReference type="CDD" id="cd00207">
    <property type="entry name" value="fer2"/>
    <property type="match status" value="1"/>
</dbReference>
<feature type="domain" description="2Fe-2S ferredoxin-type" evidence="7">
    <location>
        <begin position="24"/>
        <end position="127"/>
    </location>
</feature>
<dbReference type="PROSITE" id="PS51085">
    <property type="entry name" value="2FE2S_FER_2"/>
    <property type="match status" value="1"/>
</dbReference>
<evidence type="ECO:0000313" key="8">
    <source>
        <dbReference type="EMBL" id="SHF07991.1"/>
    </source>
</evidence>
<dbReference type="InterPro" id="IPR001041">
    <property type="entry name" value="2Fe-2S_ferredoxin-type"/>
</dbReference>
<evidence type="ECO:0000256" key="6">
    <source>
        <dbReference type="ARBA" id="ARBA00034078"/>
    </source>
</evidence>
<organism evidence="8 9">
    <name type="scientific">Devosia limi DSM 17137</name>
    <dbReference type="NCBI Taxonomy" id="1121477"/>
    <lineage>
        <taxon>Bacteria</taxon>
        <taxon>Pseudomonadati</taxon>
        <taxon>Pseudomonadota</taxon>
        <taxon>Alphaproteobacteria</taxon>
        <taxon>Hyphomicrobiales</taxon>
        <taxon>Devosiaceae</taxon>
        <taxon>Devosia</taxon>
    </lineage>
</organism>
<dbReference type="InterPro" id="IPR001055">
    <property type="entry name" value="Adrenodoxin-like"/>
</dbReference>
<dbReference type="Pfam" id="PF00111">
    <property type="entry name" value="Fer2"/>
    <property type="match status" value="1"/>
</dbReference>
<evidence type="ECO:0000256" key="2">
    <source>
        <dbReference type="ARBA" id="ARBA00022714"/>
    </source>
</evidence>
<dbReference type="SUPFAM" id="SSF54292">
    <property type="entry name" value="2Fe-2S ferredoxin-like"/>
    <property type="match status" value="1"/>
</dbReference>
<reference evidence="8 9" key="1">
    <citation type="submission" date="2016-11" db="EMBL/GenBank/DDBJ databases">
        <authorList>
            <person name="Jaros S."/>
            <person name="Januszkiewicz K."/>
            <person name="Wedrychowicz H."/>
        </authorList>
    </citation>
    <scope>NUCLEOTIDE SEQUENCE [LARGE SCALE GENOMIC DNA]</scope>
    <source>
        <strain evidence="8 9">DSM 17137</strain>
    </source>
</reference>
<comment type="similarity">
    <text evidence="1">Belongs to the adrenodoxin/putidaredoxin family.</text>
</comment>
<accession>A0A1M4YQJ6</accession>
<name>A0A1M4YQJ6_9HYPH</name>